<feature type="domain" description="Methyltransferase type 11" evidence="1">
    <location>
        <begin position="66"/>
        <end position="159"/>
    </location>
</feature>
<evidence type="ECO:0000313" key="2">
    <source>
        <dbReference type="EMBL" id="RZU02242.1"/>
    </source>
</evidence>
<dbReference type="AlphaFoldDB" id="A0A4Q7VZC5"/>
<dbReference type="Proteomes" id="UP000293671">
    <property type="component" value="Unassembled WGS sequence"/>
</dbReference>
<keyword evidence="2" id="KW-0489">Methyltransferase</keyword>
<evidence type="ECO:0000259" key="1">
    <source>
        <dbReference type="Pfam" id="PF08241"/>
    </source>
</evidence>
<accession>A0A4Q7VZC5</accession>
<comment type="caution">
    <text evidence="2">The sequence shown here is derived from an EMBL/GenBank/DDBJ whole genome shotgun (WGS) entry which is preliminary data.</text>
</comment>
<dbReference type="PANTHER" id="PTHR43591">
    <property type="entry name" value="METHYLTRANSFERASE"/>
    <property type="match status" value="1"/>
</dbReference>
<dbReference type="GO" id="GO:0008757">
    <property type="term" value="F:S-adenosylmethionine-dependent methyltransferase activity"/>
    <property type="evidence" value="ECO:0007669"/>
    <property type="project" value="InterPro"/>
</dbReference>
<organism evidence="2 3">
    <name type="scientific">Rivibacter subsaxonicus</name>
    <dbReference type="NCBI Taxonomy" id="457575"/>
    <lineage>
        <taxon>Bacteria</taxon>
        <taxon>Pseudomonadati</taxon>
        <taxon>Pseudomonadota</taxon>
        <taxon>Betaproteobacteria</taxon>
        <taxon>Burkholderiales</taxon>
        <taxon>Rivibacter</taxon>
    </lineage>
</organism>
<gene>
    <name evidence="2" type="ORF">EV670_0263</name>
</gene>
<reference evidence="2 3" key="1">
    <citation type="submission" date="2019-02" db="EMBL/GenBank/DDBJ databases">
        <title>Genomic Encyclopedia of Type Strains, Phase IV (KMG-IV): sequencing the most valuable type-strain genomes for metagenomic binning, comparative biology and taxonomic classification.</title>
        <authorList>
            <person name="Goeker M."/>
        </authorList>
    </citation>
    <scope>NUCLEOTIDE SEQUENCE [LARGE SCALE GENOMIC DNA]</scope>
    <source>
        <strain evidence="2 3">DSM 19570</strain>
    </source>
</reference>
<keyword evidence="3" id="KW-1185">Reference proteome</keyword>
<dbReference type="CDD" id="cd02440">
    <property type="entry name" value="AdoMet_MTases"/>
    <property type="match status" value="1"/>
</dbReference>
<dbReference type="Gene3D" id="3.40.50.150">
    <property type="entry name" value="Vaccinia Virus protein VP39"/>
    <property type="match status" value="1"/>
</dbReference>
<dbReference type="OrthoDB" id="9795634at2"/>
<name>A0A4Q7VZC5_9BURK</name>
<protein>
    <submittedName>
        <fullName evidence="2">Methyltransferase family protein</fullName>
    </submittedName>
</protein>
<dbReference type="InterPro" id="IPR013216">
    <property type="entry name" value="Methyltransf_11"/>
</dbReference>
<dbReference type="InterPro" id="IPR029063">
    <property type="entry name" value="SAM-dependent_MTases_sf"/>
</dbReference>
<dbReference type="PANTHER" id="PTHR43591:SF24">
    <property type="entry name" value="2-METHOXY-6-POLYPRENYL-1,4-BENZOQUINOL METHYLASE, MITOCHONDRIAL"/>
    <property type="match status" value="1"/>
</dbReference>
<dbReference type="RefSeq" id="WP_130430020.1">
    <property type="nucleotide sequence ID" value="NZ_SHKP01000004.1"/>
</dbReference>
<proteinExistence type="predicted"/>
<sequence>MNALSDTISRQAQPQAAAVEPDFAAVKTRQRAAWSSGDYAVVGTTLQIVGETLCEALDLRAGANVLDVAAGNGNASLAAARRGCNVVSTDYVPALLTRGRERAAAERLDIEFREADVEALPFDDDAFDAVLSTFGAMFAPNPRRTAAEMLRVCAPGGRIGMANWTPESFVGQLFKTIGRHVRPPAGIESPALWGTRKRIEELFGTRAAAIRCESRRFNFRYRSPQEMVDVFRNYYGPVLKAFGALEPAAQATLSEELLALIGRFNRAEDGTVVLPSEYLEIVITTTQNTPR</sequence>
<evidence type="ECO:0000313" key="3">
    <source>
        <dbReference type="Proteomes" id="UP000293671"/>
    </source>
</evidence>
<dbReference type="EMBL" id="SHKP01000004">
    <property type="protein sequence ID" value="RZU02242.1"/>
    <property type="molecule type" value="Genomic_DNA"/>
</dbReference>
<dbReference type="SUPFAM" id="SSF53335">
    <property type="entry name" value="S-adenosyl-L-methionine-dependent methyltransferases"/>
    <property type="match status" value="1"/>
</dbReference>
<keyword evidence="2" id="KW-0808">Transferase</keyword>
<dbReference type="GO" id="GO:0032259">
    <property type="term" value="P:methylation"/>
    <property type="evidence" value="ECO:0007669"/>
    <property type="project" value="UniProtKB-KW"/>
</dbReference>
<dbReference type="Pfam" id="PF08241">
    <property type="entry name" value="Methyltransf_11"/>
    <property type="match status" value="1"/>
</dbReference>